<keyword evidence="2" id="KW-1185">Reference proteome</keyword>
<dbReference type="EMBL" id="JBBHJZ010000003">
    <property type="protein sequence ID" value="MEJ5978282.1"/>
    <property type="molecule type" value="Genomic_DNA"/>
</dbReference>
<name>A0ABU8RZ25_9SPHN</name>
<accession>A0ABU8RZ25</accession>
<reference evidence="1 2" key="1">
    <citation type="submission" date="2024-03" db="EMBL/GenBank/DDBJ databases">
        <authorList>
            <person name="Jo J.-H."/>
        </authorList>
    </citation>
    <scope>NUCLEOTIDE SEQUENCE [LARGE SCALE GENOMIC DNA]</scope>
    <source>
        <strain evidence="1 2">PS1R-30</strain>
    </source>
</reference>
<dbReference type="Proteomes" id="UP001361239">
    <property type="component" value="Unassembled WGS sequence"/>
</dbReference>
<evidence type="ECO:0000313" key="1">
    <source>
        <dbReference type="EMBL" id="MEJ5978282.1"/>
    </source>
</evidence>
<organism evidence="1 2">
    <name type="scientific">Novosphingobium anseongense</name>
    <dbReference type="NCBI Taxonomy" id="3133436"/>
    <lineage>
        <taxon>Bacteria</taxon>
        <taxon>Pseudomonadati</taxon>
        <taxon>Pseudomonadota</taxon>
        <taxon>Alphaproteobacteria</taxon>
        <taxon>Sphingomonadales</taxon>
        <taxon>Sphingomonadaceae</taxon>
        <taxon>Novosphingobium</taxon>
    </lineage>
</organism>
<sequence length="111" mass="12131">MPHASNVVYCDGPDCPHAFDMIALQPRNGALDALCPRCRGHGSWNAQIDLVTFRCRRAICDRCNGAGWLETGDDPVAIPDIELGPGGEPRWTLRYLRKEDADDIDPGPLSG</sequence>
<evidence type="ECO:0000313" key="2">
    <source>
        <dbReference type="Proteomes" id="UP001361239"/>
    </source>
</evidence>
<gene>
    <name evidence="1" type="ORF">WG901_16640</name>
</gene>
<proteinExistence type="predicted"/>
<dbReference type="RefSeq" id="WP_339588215.1">
    <property type="nucleotide sequence ID" value="NZ_JBBHJZ010000003.1"/>
</dbReference>
<comment type="caution">
    <text evidence="1">The sequence shown here is derived from an EMBL/GenBank/DDBJ whole genome shotgun (WGS) entry which is preliminary data.</text>
</comment>
<protein>
    <recommendedName>
        <fullName evidence="3">Transcription factor zinc-finger domain-containing protein</fullName>
    </recommendedName>
</protein>
<evidence type="ECO:0008006" key="3">
    <source>
        <dbReference type="Google" id="ProtNLM"/>
    </source>
</evidence>